<dbReference type="EnsemblProtists" id="PYU1_T006602">
    <property type="protein sequence ID" value="PYU1_T006602"/>
    <property type="gene ID" value="PYU1_G006590"/>
</dbReference>
<organism evidence="1 2">
    <name type="scientific">Globisporangium ultimum (strain ATCC 200006 / CBS 805.95 / DAOM BR144)</name>
    <name type="common">Pythium ultimum</name>
    <dbReference type="NCBI Taxonomy" id="431595"/>
    <lineage>
        <taxon>Eukaryota</taxon>
        <taxon>Sar</taxon>
        <taxon>Stramenopiles</taxon>
        <taxon>Oomycota</taxon>
        <taxon>Peronosporomycetes</taxon>
        <taxon>Pythiales</taxon>
        <taxon>Pythiaceae</taxon>
        <taxon>Globisporangium</taxon>
    </lineage>
</organism>
<keyword evidence="2" id="KW-1185">Reference proteome</keyword>
<name>K3WNR0_GLOUD</name>
<dbReference type="InParanoid" id="K3WNR0"/>
<proteinExistence type="predicted"/>
<sequence length="95" mass="10892">MAAAKKDIKEIDYVSKEANLTSQIESERQAAKRWWDEYGLCYLENAKLEDFTYDNRIQALKTKLAGSKFQNASLQTTSADYGCRPPFKECSTKKI</sequence>
<dbReference type="Proteomes" id="UP000019132">
    <property type="component" value="Unassembled WGS sequence"/>
</dbReference>
<reference evidence="2" key="2">
    <citation type="submission" date="2010-04" db="EMBL/GenBank/DDBJ databases">
        <authorList>
            <person name="Buell R."/>
            <person name="Hamilton J."/>
            <person name="Hostetler J."/>
        </authorList>
    </citation>
    <scope>NUCLEOTIDE SEQUENCE [LARGE SCALE GENOMIC DNA]</scope>
    <source>
        <strain evidence="2">DAOM:BR144</strain>
    </source>
</reference>
<reference evidence="2" key="1">
    <citation type="journal article" date="2010" name="Genome Biol.">
        <title>Genome sequence of the necrotrophic plant pathogen Pythium ultimum reveals original pathogenicity mechanisms and effector repertoire.</title>
        <authorList>
            <person name="Levesque C.A."/>
            <person name="Brouwer H."/>
            <person name="Cano L."/>
            <person name="Hamilton J.P."/>
            <person name="Holt C."/>
            <person name="Huitema E."/>
            <person name="Raffaele S."/>
            <person name="Robideau G.P."/>
            <person name="Thines M."/>
            <person name="Win J."/>
            <person name="Zerillo M.M."/>
            <person name="Beakes G.W."/>
            <person name="Boore J.L."/>
            <person name="Busam D."/>
            <person name="Dumas B."/>
            <person name="Ferriera S."/>
            <person name="Fuerstenberg S.I."/>
            <person name="Gachon C.M."/>
            <person name="Gaulin E."/>
            <person name="Govers F."/>
            <person name="Grenville-Briggs L."/>
            <person name="Horner N."/>
            <person name="Hostetler J."/>
            <person name="Jiang R.H."/>
            <person name="Johnson J."/>
            <person name="Krajaejun T."/>
            <person name="Lin H."/>
            <person name="Meijer H.J."/>
            <person name="Moore B."/>
            <person name="Morris P."/>
            <person name="Phuntmart V."/>
            <person name="Puiu D."/>
            <person name="Shetty J."/>
            <person name="Stajich J.E."/>
            <person name="Tripathy S."/>
            <person name="Wawra S."/>
            <person name="van West P."/>
            <person name="Whitty B.R."/>
            <person name="Coutinho P.M."/>
            <person name="Henrissat B."/>
            <person name="Martin F."/>
            <person name="Thomas P.D."/>
            <person name="Tyler B.M."/>
            <person name="De Vries R.P."/>
            <person name="Kamoun S."/>
            <person name="Yandell M."/>
            <person name="Tisserat N."/>
            <person name="Buell C.R."/>
        </authorList>
    </citation>
    <scope>NUCLEOTIDE SEQUENCE</scope>
    <source>
        <strain evidence="2">DAOM:BR144</strain>
    </source>
</reference>
<dbReference type="AlphaFoldDB" id="K3WNR0"/>
<protein>
    <submittedName>
        <fullName evidence="1">Uncharacterized protein</fullName>
    </submittedName>
</protein>
<dbReference type="OMA" id="CYIDNSK"/>
<accession>K3WNR0</accession>
<dbReference type="VEuPathDB" id="FungiDB:PYU1_G006590"/>
<dbReference type="EMBL" id="GL376635">
    <property type="status" value="NOT_ANNOTATED_CDS"/>
    <property type="molecule type" value="Genomic_DNA"/>
</dbReference>
<reference evidence="1" key="3">
    <citation type="submission" date="2015-02" db="UniProtKB">
        <authorList>
            <consortium name="EnsemblProtists"/>
        </authorList>
    </citation>
    <scope>IDENTIFICATION</scope>
    <source>
        <strain evidence="1">DAOM BR144</strain>
    </source>
</reference>
<dbReference type="HOGENOM" id="CLU_179649_0_0_1"/>
<evidence type="ECO:0000313" key="1">
    <source>
        <dbReference type="EnsemblProtists" id="PYU1_T006602"/>
    </source>
</evidence>
<evidence type="ECO:0000313" key="2">
    <source>
        <dbReference type="Proteomes" id="UP000019132"/>
    </source>
</evidence>
<dbReference type="eggNOG" id="ENOG502RGNM">
    <property type="taxonomic scope" value="Eukaryota"/>
</dbReference>